<dbReference type="PRINTS" id="PR01047">
    <property type="entry name" value="TRNASYNTHTHR"/>
</dbReference>
<name>A0A1R3K0N9_9ROSI</name>
<feature type="domain" description="Aminoacyl-transfer RNA synthetases class-II family profile" evidence="11">
    <location>
        <begin position="255"/>
        <end position="520"/>
    </location>
</feature>
<dbReference type="Gene3D" id="3.30.980.10">
    <property type="entry name" value="Threonyl-trna Synthetase, Chain A, domain 2"/>
    <property type="match status" value="1"/>
</dbReference>
<dbReference type="Pfam" id="PF07973">
    <property type="entry name" value="tRNA_SAD"/>
    <property type="match status" value="1"/>
</dbReference>
<evidence type="ECO:0000256" key="9">
    <source>
        <dbReference type="ARBA" id="ARBA00031900"/>
    </source>
</evidence>
<organism evidence="13 14">
    <name type="scientific">Corchorus olitorius</name>
    <dbReference type="NCBI Taxonomy" id="93759"/>
    <lineage>
        <taxon>Eukaryota</taxon>
        <taxon>Viridiplantae</taxon>
        <taxon>Streptophyta</taxon>
        <taxon>Embryophyta</taxon>
        <taxon>Tracheophyta</taxon>
        <taxon>Spermatophyta</taxon>
        <taxon>Magnoliopsida</taxon>
        <taxon>eudicotyledons</taxon>
        <taxon>Gunneridae</taxon>
        <taxon>Pentapetalae</taxon>
        <taxon>rosids</taxon>
        <taxon>malvids</taxon>
        <taxon>Malvales</taxon>
        <taxon>Malvaceae</taxon>
        <taxon>Grewioideae</taxon>
        <taxon>Apeibeae</taxon>
        <taxon>Corchorus</taxon>
    </lineage>
</organism>
<proteinExistence type="inferred from homology"/>
<dbReference type="EC" id="6.1.1.3" evidence="3"/>
<evidence type="ECO:0000259" key="12">
    <source>
        <dbReference type="PROSITE" id="PS51880"/>
    </source>
</evidence>
<evidence type="ECO:0000256" key="6">
    <source>
        <dbReference type="ARBA" id="ARBA00022840"/>
    </source>
</evidence>
<dbReference type="InterPro" id="IPR012675">
    <property type="entry name" value="Beta-grasp_dom_sf"/>
</dbReference>
<dbReference type="SUPFAM" id="SSF81271">
    <property type="entry name" value="TGS-like"/>
    <property type="match status" value="1"/>
</dbReference>
<evidence type="ECO:0000313" key="13">
    <source>
        <dbReference type="EMBL" id="OMP00673.1"/>
    </source>
</evidence>
<dbReference type="SUPFAM" id="SSF55681">
    <property type="entry name" value="Class II aaRS and biotin synthetases"/>
    <property type="match status" value="1"/>
</dbReference>
<reference evidence="14" key="1">
    <citation type="submission" date="2013-09" db="EMBL/GenBank/DDBJ databases">
        <title>Corchorus olitorius genome sequencing.</title>
        <authorList>
            <person name="Alam M."/>
            <person name="Haque M.S."/>
            <person name="Islam M.S."/>
            <person name="Emdad E.M."/>
            <person name="Islam M.M."/>
            <person name="Ahmed B."/>
            <person name="Halim A."/>
            <person name="Hossen Q.M.M."/>
            <person name="Hossain M.Z."/>
            <person name="Ahmed R."/>
            <person name="Khan M.M."/>
            <person name="Islam R."/>
            <person name="Rashid M.M."/>
            <person name="Khan S.A."/>
            <person name="Rahman M.S."/>
            <person name="Alam M."/>
            <person name="Yahiya A.S."/>
            <person name="Khan M.S."/>
            <person name="Azam M.S."/>
            <person name="Haque T."/>
            <person name="Lashkar M.Z.H."/>
            <person name="Akhand A.I."/>
            <person name="Morshed G."/>
            <person name="Roy S."/>
            <person name="Uddin K.S."/>
            <person name="Rabeya T."/>
            <person name="Hossain A.S."/>
            <person name="Chowdhury A."/>
            <person name="Snigdha A.R."/>
            <person name="Mortoza M.S."/>
            <person name="Matin S.A."/>
            <person name="Hoque S.M.E."/>
            <person name="Islam M.K."/>
            <person name="Roy D.K."/>
            <person name="Haider R."/>
            <person name="Moosa M.M."/>
            <person name="Elias S.M."/>
            <person name="Hasan A.M."/>
            <person name="Jahan S."/>
            <person name="Shafiuddin M."/>
            <person name="Mahmood N."/>
            <person name="Shommy N.S."/>
        </authorList>
    </citation>
    <scope>NUCLEOTIDE SEQUENCE [LARGE SCALE GENOMIC DNA]</scope>
    <source>
        <strain evidence="14">cv. O-4</strain>
    </source>
</reference>
<dbReference type="GO" id="GO:0005739">
    <property type="term" value="C:mitochondrion"/>
    <property type="evidence" value="ECO:0007669"/>
    <property type="project" value="TreeGrafter"/>
</dbReference>
<comment type="subcellular location">
    <subcellularLocation>
        <location evidence="1">Cytoplasm</location>
    </subcellularLocation>
</comment>
<keyword evidence="8" id="KW-0030">Aminoacyl-tRNA synthetase</keyword>
<dbReference type="PROSITE" id="PS50862">
    <property type="entry name" value="AA_TRNA_LIGASE_II"/>
    <property type="match status" value="1"/>
</dbReference>
<gene>
    <name evidence="13" type="ORF">COLO4_12474</name>
</gene>
<dbReference type="InterPro" id="IPR012947">
    <property type="entry name" value="tRNA_SAD"/>
</dbReference>
<dbReference type="STRING" id="93759.A0A1R3K0N9"/>
<dbReference type="CDD" id="cd01667">
    <property type="entry name" value="TGS_ThrRS"/>
    <property type="match status" value="1"/>
</dbReference>
<dbReference type="Pfam" id="PF00587">
    <property type="entry name" value="tRNA-synt_2b"/>
    <property type="match status" value="1"/>
</dbReference>
<evidence type="ECO:0000256" key="1">
    <source>
        <dbReference type="ARBA" id="ARBA00004496"/>
    </source>
</evidence>
<dbReference type="InterPro" id="IPR002320">
    <property type="entry name" value="Thr-tRNA-ligase_IIa"/>
</dbReference>
<sequence length="526" mass="60541">MAFSGSDPYDIIEKRIIYFQRIQAEQQSQSLPHEPIRITLPDYNDLVKEGTKWVSSPMDIALGISESLAAKAMISSVNGVLWDMNRPLEGDCELRIIPYDSDSDSDQVLDTLWHSSAHVLAQSLESIYGCQLCIGSCNTRDQDQEVEMINESADKTFTVYRCGLLVDLCSGPHISNTSFLKAFKILKASAAYWKRDKDRESLQRVYGISYPDEERLKKYSKRLEEAKECDHRLLGAKQQLFFCHPLSPGSWFFLPHGARVYKKLMKFIENQYWKRGYEEVMSPNIYNMDLWKTSGHAANYKENMFVFEIDKQEFGLKPMNCPGHCLIFQYRGVHSYKDLPLRLADFGVLHQASGALSGLTRVRRFQQDDAHILCMESQIKKEVKDVLEFIDFCYSVFGFSYDLKLSTRPKKYIGDLATWERAEAALTEALNESGKQWKINEGDGAFYGPKIDISVSDALKRKFQCATVQLDFQLPERFNLEYLAEDGATKKRPVMIHRAVLGSVERMFAILLEHYKGIWPFWLSPR</sequence>
<evidence type="ECO:0000256" key="2">
    <source>
        <dbReference type="ARBA" id="ARBA00008226"/>
    </source>
</evidence>
<dbReference type="InterPro" id="IPR045864">
    <property type="entry name" value="aa-tRNA-synth_II/BPL/LPL"/>
</dbReference>
<dbReference type="InterPro" id="IPR018163">
    <property type="entry name" value="Thr/Ala-tRNA-synth_IIc_edit"/>
</dbReference>
<comment type="caution">
    <text evidence="13">The sequence shown here is derived from an EMBL/GenBank/DDBJ whole genome shotgun (WGS) entry which is preliminary data.</text>
</comment>
<dbReference type="Gene3D" id="3.30.930.10">
    <property type="entry name" value="Bira Bifunctional Protein, Domain 2"/>
    <property type="match status" value="1"/>
</dbReference>
<dbReference type="EMBL" id="AWUE01014924">
    <property type="protein sequence ID" value="OMP00673.1"/>
    <property type="molecule type" value="Genomic_DNA"/>
</dbReference>
<dbReference type="GO" id="GO:0005524">
    <property type="term" value="F:ATP binding"/>
    <property type="evidence" value="ECO:0007669"/>
    <property type="project" value="UniProtKB-KW"/>
</dbReference>
<accession>A0A1R3K0N9</accession>
<protein>
    <recommendedName>
        <fullName evidence="3">threonine--tRNA ligase</fullName>
        <ecNumber evidence="3">6.1.1.3</ecNumber>
    </recommendedName>
    <alternativeName>
        <fullName evidence="9">Threonyl-tRNA synthetase</fullName>
    </alternativeName>
</protein>
<keyword evidence="4" id="KW-0436">Ligase</keyword>
<dbReference type="Pfam" id="PF02824">
    <property type="entry name" value="TGS"/>
    <property type="match status" value="1"/>
</dbReference>
<dbReference type="SMART" id="SM00863">
    <property type="entry name" value="tRNA_SAD"/>
    <property type="match status" value="1"/>
</dbReference>
<dbReference type="OrthoDB" id="5423599at2759"/>
<evidence type="ECO:0000256" key="4">
    <source>
        <dbReference type="ARBA" id="ARBA00022598"/>
    </source>
</evidence>
<dbReference type="Proteomes" id="UP000187203">
    <property type="component" value="Unassembled WGS sequence"/>
</dbReference>
<evidence type="ECO:0000256" key="10">
    <source>
        <dbReference type="ARBA" id="ARBA00049515"/>
    </source>
</evidence>
<dbReference type="InterPro" id="IPR002314">
    <property type="entry name" value="aa-tRNA-synt_IIb"/>
</dbReference>
<comment type="similarity">
    <text evidence="2">Belongs to the class-II aminoacyl-tRNA synthetase family.</text>
</comment>
<dbReference type="PROSITE" id="PS51880">
    <property type="entry name" value="TGS"/>
    <property type="match status" value="1"/>
</dbReference>
<evidence type="ECO:0000256" key="3">
    <source>
        <dbReference type="ARBA" id="ARBA00013163"/>
    </source>
</evidence>
<dbReference type="PANTHER" id="PTHR11451">
    <property type="entry name" value="THREONINE-TRNA LIGASE"/>
    <property type="match status" value="1"/>
</dbReference>
<dbReference type="InterPro" id="IPR033728">
    <property type="entry name" value="ThrRS_core"/>
</dbReference>
<dbReference type="InterPro" id="IPR006195">
    <property type="entry name" value="aa-tRNA-synth_II"/>
</dbReference>
<dbReference type="FunFam" id="3.10.20.30:FF:000006">
    <property type="entry name" value="Threonine--tRNA ligase, cytoplasmic"/>
    <property type="match status" value="1"/>
</dbReference>
<dbReference type="GO" id="GO:0006435">
    <property type="term" value="P:threonyl-tRNA aminoacylation"/>
    <property type="evidence" value="ECO:0007669"/>
    <property type="project" value="InterPro"/>
</dbReference>
<dbReference type="Gene3D" id="3.10.20.30">
    <property type="match status" value="1"/>
</dbReference>
<dbReference type="GO" id="GO:0004829">
    <property type="term" value="F:threonine-tRNA ligase activity"/>
    <property type="evidence" value="ECO:0007669"/>
    <property type="project" value="UniProtKB-EC"/>
</dbReference>
<comment type="catalytic activity">
    <reaction evidence="10">
        <text>tRNA(Thr) + L-threonine + ATP = L-threonyl-tRNA(Thr) + AMP + diphosphate + H(+)</text>
        <dbReference type="Rhea" id="RHEA:24624"/>
        <dbReference type="Rhea" id="RHEA-COMP:9670"/>
        <dbReference type="Rhea" id="RHEA-COMP:9704"/>
        <dbReference type="ChEBI" id="CHEBI:15378"/>
        <dbReference type="ChEBI" id="CHEBI:30616"/>
        <dbReference type="ChEBI" id="CHEBI:33019"/>
        <dbReference type="ChEBI" id="CHEBI:57926"/>
        <dbReference type="ChEBI" id="CHEBI:78442"/>
        <dbReference type="ChEBI" id="CHEBI:78534"/>
        <dbReference type="ChEBI" id="CHEBI:456215"/>
        <dbReference type="EC" id="6.1.1.3"/>
    </reaction>
</comment>
<dbReference type="CDD" id="cd00771">
    <property type="entry name" value="ThrRS_core"/>
    <property type="match status" value="1"/>
</dbReference>
<dbReference type="SUPFAM" id="SSF55186">
    <property type="entry name" value="ThrRS/AlaRS common domain"/>
    <property type="match status" value="1"/>
</dbReference>
<evidence type="ECO:0000256" key="8">
    <source>
        <dbReference type="ARBA" id="ARBA00023146"/>
    </source>
</evidence>
<evidence type="ECO:0000256" key="7">
    <source>
        <dbReference type="ARBA" id="ARBA00022917"/>
    </source>
</evidence>
<keyword evidence="14" id="KW-1185">Reference proteome</keyword>
<evidence type="ECO:0000313" key="14">
    <source>
        <dbReference type="Proteomes" id="UP000187203"/>
    </source>
</evidence>
<keyword evidence="7" id="KW-0648">Protein biosynthesis</keyword>
<dbReference type="InterPro" id="IPR012676">
    <property type="entry name" value="TGS-like"/>
</dbReference>
<dbReference type="FunFam" id="3.30.930.10:FF:000198">
    <property type="entry name" value="Threonine--tRNA ligase mitochondrial 1"/>
    <property type="match status" value="1"/>
</dbReference>
<dbReference type="FunFam" id="3.30.930.10:FF:000213">
    <property type="entry name" value="Probable threonine--tRNA ligase, cytoplasmic"/>
    <property type="match status" value="1"/>
</dbReference>
<evidence type="ECO:0000256" key="5">
    <source>
        <dbReference type="ARBA" id="ARBA00022741"/>
    </source>
</evidence>
<keyword evidence="6" id="KW-0067">ATP-binding</keyword>
<dbReference type="GO" id="GO:0009507">
    <property type="term" value="C:chloroplast"/>
    <property type="evidence" value="ECO:0007669"/>
    <property type="project" value="TreeGrafter"/>
</dbReference>
<keyword evidence="5" id="KW-0547">Nucleotide-binding</keyword>
<dbReference type="AlphaFoldDB" id="A0A1R3K0N9"/>
<evidence type="ECO:0000259" key="11">
    <source>
        <dbReference type="PROSITE" id="PS50862"/>
    </source>
</evidence>
<dbReference type="InterPro" id="IPR004095">
    <property type="entry name" value="TGS"/>
</dbReference>
<dbReference type="PANTHER" id="PTHR11451:SF46">
    <property type="entry name" value="THREONINE--TRNA LIGASE"/>
    <property type="match status" value="1"/>
</dbReference>
<feature type="domain" description="TGS" evidence="12">
    <location>
        <begin position="34"/>
        <end position="98"/>
    </location>
</feature>
<dbReference type="NCBIfam" id="TIGR00418">
    <property type="entry name" value="thrS"/>
    <property type="match status" value="1"/>
</dbReference>